<dbReference type="AlphaFoldDB" id="A0A0G3H540"/>
<proteinExistence type="inferred from homology"/>
<dbReference type="PANTHER" id="PTHR11002:SF79">
    <property type="entry name" value="CARBONIC ANHYDRASE 2"/>
    <property type="match status" value="1"/>
</dbReference>
<dbReference type="PROSITE" id="PS00705">
    <property type="entry name" value="PROK_CO2_ANHYDRASE_2"/>
    <property type="match status" value="1"/>
</dbReference>
<dbReference type="GO" id="GO:0015976">
    <property type="term" value="P:carbon utilization"/>
    <property type="evidence" value="ECO:0007669"/>
    <property type="project" value="InterPro"/>
</dbReference>
<sequence length="205" mass="21579">MKNLPRDPKLVWEGLLDGNRRFAEGAPLHPNQSVSRREELKLGQSPRAAVLTCGDSRVPVELLFDVGLGDIFTVRTAGEVVDSAVLASLEFAVAGLGVEVMVVLGHESCGAVRATAEVVLEGADVPVGHQRTLVEQIAPSILESKTKGGHTAADFERAHAQAVVAKIMQISPVIAEAVKNGTTAVVAARYRLADGLVETVSTEGI</sequence>
<dbReference type="GO" id="GO:0008270">
    <property type="term" value="F:zinc ion binding"/>
    <property type="evidence" value="ECO:0007669"/>
    <property type="project" value="UniProtKB-UniRule"/>
</dbReference>
<accession>A0A0G3H540</accession>
<evidence type="ECO:0000256" key="1">
    <source>
        <dbReference type="ARBA" id="ARBA00006217"/>
    </source>
</evidence>
<feature type="binding site" evidence="7">
    <location>
        <position position="55"/>
    </location>
    <ligand>
        <name>Zn(2+)</name>
        <dbReference type="ChEBI" id="CHEBI:29105"/>
    </ligand>
</feature>
<dbReference type="CDD" id="cd03378">
    <property type="entry name" value="beta_CA_cladeC"/>
    <property type="match status" value="1"/>
</dbReference>
<evidence type="ECO:0000256" key="4">
    <source>
        <dbReference type="ARBA" id="ARBA00023239"/>
    </source>
</evidence>
<evidence type="ECO:0000313" key="10">
    <source>
        <dbReference type="Proteomes" id="UP000035199"/>
    </source>
</evidence>
<comment type="function">
    <text evidence="8">Reversible hydration of carbon dioxide.</text>
</comment>
<evidence type="ECO:0000256" key="6">
    <source>
        <dbReference type="ARBA" id="ARBA00048348"/>
    </source>
</evidence>
<evidence type="ECO:0000256" key="3">
    <source>
        <dbReference type="ARBA" id="ARBA00022833"/>
    </source>
</evidence>
<dbReference type="RefSeq" id="WP_047262880.1">
    <property type="nucleotide sequence ID" value="NZ_CP011542.1"/>
</dbReference>
<evidence type="ECO:0000256" key="7">
    <source>
        <dbReference type="PIRSR" id="PIRSR601765-1"/>
    </source>
</evidence>
<evidence type="ECO:0000256" key="8">
    <source>
        <dbReference type="RuleBase" id="RU003956"/>
    </source>
</evidence>
<dbReference type="SUPFAM" id="SSF53056">
    <property type="entry name" value="beta-carbonic anhydrase, cab"/>
    <property type="match status" value="1"/>
</dbReference>
<keyword evidence="7" id="KW-0479">Metal-binding</keyword>
<dbReference type="KEGG" id="cmv:CMUST_13270"/>
<dbReference type="InterPro" id="IPR001765">
    <property type="entry name" value="Carbonic_anhydrase"/>
</dbReference>
<dbReference type="GO" id="GO:0004089">
    <property type="term" value="F:carbonate dehydratase activity"/>
    <property type="evidence" value="ECO:0007669"/>
    <property type="project" value="UniProtKB-UniRule"/>
</dbReference>
<reference evidence="10" key="2">
    <citation type="submission" date="2015-05" db="EMBL/GenBank/DDBJ databases">
        <title>Complete genome sequence of Corynebacterium mustelae DSM 45274, isolated from various tissues of a male ferret with lethal sepsis.</title>
        <authorList>
            <person name="Ruckert C."/>
            <person name="Albersmeier A."/>
            <person name="Winkler A."/>
            <person name="Tauch A."/>
        </authorList>
    </citation>
    <scope>NUCLEOTIDE SEQUENCE [LARGE SCALE GENOMIC DNA]</scope>
    <source>
        <strain evidence="10">DSM 45274</strain>
    </source>
</reference>
<reference evidence="9 10" key="1">
    <citation type="journal article" date="2015" name="Genome Announc.">
        <title>Complete Genome Sequence of the Type Strain Corynebacterium mustelae DSM 45274, Isolated from Various Tissues of a Male Ferret with Lethal Sepsis.</title>
        <authorList>
            <person name="Ruckert C."/>
            <person name="Eimer J."/>
            <person name="Winkler A."/>
            <person name="Tauch A."/>
        </authorList>
    </citation>
    <scope>NUCLEOTIDE SEQUENCE [LARGE SCALE GENOMIC DNA]</scope>
    <source>
        <strain evidence="9 10">DSM 45274</strain>
    </source>
</reference>
<dbReference type="Proteomes" id="UP000035199">
    <property type="component" value="Chromosome"/>
</dbReference>
<dbReference type="InterPro" id="IPR036874">
    <property type="entry name" value="Carbonic_anhydrase_sf"/>
</dbReference>
<comment type="cofactor">
    <cofactor evidence="7">
        <name>Zn(2+)</name>
        <dbReference type="ChEBI" id="CHEBI:29105"/>
    </cofactor>
    <text evidence="7">Binds 1 zinc ion per subunit.</text>
</comment>
<keyword evidence="4 8" id="KW-0456">Lyase</keyword>
<gene>
    <name evidence="9" type="primary">cah</name>
    <name evidence="9" type="ORF">CMUST_13270</name>
</gene>
<protein>
    <recommendedName>
        <fullName evidence="2 8">Carbonic anhydrase</fullName>
        <ecNumber evidence="2 8">4.2.1.1</ecNumber>
    </recommendedName>
    <alternativeName>
        <fullName evidence="8">Carbonate dehydratase</fullName>
    </alternativeName>
</protein>
<dbReference type="Gene3D" id="3.40.1050.10">
    <property type="entry name" value="Carbonic anhydrase"/>
    <property type="match status" value="1"/>
</dbReference>
<comment type="catalytic activity">
    <reaction evidence="6 8">
        <text>hydrogencarbonate + H(+) = CO2 + H2O</text>
        <dbReference type="Rhea" id="RHEA:10748"/>
        <dbReference type="ChEBI" id="CHEBI:15377"/>
        <dbReference type="ChEBI" id="CHEBI:15378"/>
        <dbReference type="ChEBI" id="CHEBI:16526"/>
        <dbReference type="ChEBI" id="CHEBI:17544"/>
        <dbReference type="EC" id="4.2.1.1"/>
    </reaction>
</comment>
<dbReference type="Pfam" id="PF00484">
    <property type="entry name" value="Pro_CA"/>
    <property type="match status" value="1"/>
</dbReference>
<feature type="binding site" evidence="7">
    <location>
        <position position="53"/>
    </location>
    <ligand>
        <name>Zn(2+)</name>
        <dbReference type="ChEBI" id="CHEBI:29105"/>
    </ligand>
</feature>
<dbReference type="OrthoDB" id="9797527at2"/>
<comment type="similarity">
    <text evidence="1 8">Belongs to the beta-class carbonic anhydrase family.</text>
</comment>
<dbReference type="EC" id="4.2.1.1" evidence="2 8"/>
<dbReference type="STRING" id="571915.CMUST_13270"/>
<dbReference type="PANTHER" id="PTHR11002">
    <property type="entry name" value="CARBONIC ANHYDRASE"/>
    <property type="match status" value="1"/>
</dbReference>
<name>A0A0G3H540_9CORY</name>
<feature type="binding site" evidence="7">
    <location>
        <position position="109"/>
    </location>
    <ligand>
        <name>Zn(2+)</name>
        <dbReference type="ChEBI" id="CHEBI:29105"/>
    </ligand>
</feature>
<keyword evidence="10" id="KW-1185">Reference proteome</keyword>
<dbReference type="SMART" id="SM00947">
    <property type="entry name" value="Pro_CA"/>
    <property type="match status" value="1"/>
</dbReference>
<evidence type="ECO:0000256" key="5">
    <source>
        <dbReference type="ARBA" id="ARBA00024993"/>
    </source>
</evidence>
<dbReference type="InterPro" id="IPR015892">
    <property type="entry name" value="Carbonic_anhydrase_CS"/>
</dbReference>
<keyword evidence="3 7" id="KW-0862">Zinc</keyword>
<feature type="binding site" evidence="7">
    <location>
        <position position="106"/>
    </location>
    <ligand>
        <name>Zn(2+)</name>
        <dbReference type="ChEBI" id="CHEBI:29105"/>
    </ligand>
</feature>
<comment type="function">
    <text evidence="5">Catalyzes the reversible hydration of carbon dioxide to form bicarbonate.</text>
</comment>
<dbReference type="PATRIC" id="fig|571915.4.peg.2846"/>
<evidence type="ECO:0000256" key="2">
    <source>
        <dbReference type="ARBA" id="ARBA00012925"/>
    </source>
</evidence>
<dbReference type="EMBL" id="CP011542">
    <property type="protein sequence ID" value="AKK06948.1"/>
    <property type="molecule type" value="Genomic_DNA"/>
</dbReference>
<evidence type="ECO:0000313" key="9">
    <source>
        <dbReference type="EMBL" id="AKK06948.1"/>
    </source>
</evidence>
<organism evidence="9 10">
    <name type="scientific">Corynebacterium mustelae</name>
    <dbReference type="NCBI Taxonomy" id="571915"/>
    <lineage>
        <taxon>Bacteria</taxon>
        <taxon>Bacillati</taxon>
        <taxon>Actinomycetota</taxon>
        <taxon>Actinomycetes</taxon>
        <taxon>Mycobacteriales</taxon>
        <taxon>Corynebacteriaceae</taxon>
        <taxon>Corynebacterium</taxon>
    </lineage>
</organism>